<dbReference type="SUPFAM" id="SSF81383">
    <property type="entry name" value="F-box domain"/>
    <property type="match status" value="1"/>
</dbReference>
<dbReference type="PANTHER" id="PTHR46093">
    <property type="entry name" value="ACYL-COA-BINDING DOMAIN-CONTAINING PROTEIN 5"/>
    <property type="match status" value="1"/>
</dbReference>
<dbReference type="GeneID" id="9684598"/>
<sequence length="542" mass="58897">MTPANAQSTGWVRDGSGRMMRAEDATAENMEPSQLLRLPCHVLREVFGFLDAKDVARAATTCSTLREVNRSESLWRRMLASKLGTQAEIVLPRALPDERYNAGESKDEPAWKDMFRFWMNPKPNSLEWAEKARGEDLESSRGKFAARYLHRCTAIGDGNKILLFGGQGSGADFFNDLHLLDLKKTPLSLEEVHASGDPPFPRCSGTLTAVGVDGLPGVEVVALFGGSQGFFEGFSNSLCILQGDDGVSIENAAESHRGLTWKEPKVVAENALDGVPDARWGHSAVSWNGNLVLFGGSNTQHCFNDTWILNVSADEEDPKRLLATWRLLKLASDVRPPSRAGQTVSIVNDSLYVFGGCHISDVFNDLWTLDLNSPNPTWREFHVKGTPPAPRVGHAAVVLGDRVVFSGGRGSPTAGAFGTYATADQGLATMQGLTFFEGGFAMLDISRECWMPIQHPIRDGKRGVAFRGGGGDGPTPMDVDGEENDFHMPGLGMDDLEEGADQGVWEHRTGHVMVPAKDGLLVIGGLAYSGDFQNDVQHIKVF</sequence>
<evidence type="ECO:0000256" key="2">
    <source>
        <dbReference type="ARBA" id="ARBA00022737"/>
    </source>
</evidence>
<dbReference type="OMA" id="DARWGHS"/>
<dbReference type="InterPro" id="IPR001810">
    <property type="entry name" value="F-box_dom"/>
</dbReference>
<keyword evidence="5" id="KW-1185">Reference proteome</keyword>
<dbReference type="InterPro" id="IPR036047">
    <property type="entry name" value="F-box-like_dom_sf"/>
</dbReference>
<accession>C1MU98</accession>
<dbReference type="EMBL" id="GG663740">
    <property type="protein sequence ID" value="EEH56290.1"/>
    <property type="molecule type" value="Genomic_DNA"/>
</dbReference>
<dbReference type="eggNOG" id="ENOG502QQR1">
    <property type="taxonomic scope" value="Eukaryota"/>
</dbReference>
<protein>
    <submittedName>
        <fullName evidence="4">Predicted protein</fullName>
    </submittedName>
</protein>
<feature type="domain" description="F-box" evidence="3">
    <location>
        <begin position="32"/>
        <end position="78"/>
    </location>
</feature>
<dbReference type="Pfam" id="PF24681">
    <property type="entry name" value="Kelch_KLHDC2_KLHL20_DRC7"/>
    <property type="match status" value="1"/>
</dbReference>
<evidence type="ECO:0000313" key="4">
    <source>
        <dbReference type="EMBL" id="EEH56290.1"/>
    </source>
</evidence>
<dbReference type="Pfam" id="PF12937">
    <property type="entry name" value="F-box-like"/>
    <property type="match status" value="1"/>
</dbReference>
<keyword evidence="1" id="KW-0880">Kelch repeat</keyword>
<reference evidence="4 5" key="1">
    <citation type="journal article" date="2009" name="Science">
        <title>Green evolution and dynamic adaptations revealed by genomes of the marine picoeukaryotes Micromonas.</title>
        <authorList>
            <person name="Worden A.Z."/>
            <person name="Lee J.H."/>
            <person name="Mock T."/>
            <person name="Rouze P."/>
            <person name="Simmons M.P."/>
            <person name="Aerts A.L."/>
            <person name="Allen A.E."/>
            <person name="Cuvelier M.L."/>
            <person name="Derelle E."/>
            <person name="Everett M.V."/>
            <person name="Foulon E."/>
            <person name="Grimwood J."/>
            <person name="Gundlach H."/>
            <person name="Henrissat B."/>
            <person name="Napoli C."/>
            <person name="McDonald S.M."/>
            <person name="Parker M.S."/>
            <person name="Rombauts S."/>
            <person name="Salamov A."/>
            <person name="Von Dassow P."/>
            <person name="Badger J.H."/>
            <person name="Coutinho P.M."/>
            <person name="Demir E."/>
            <person name="Dubchak I."/>
            <person name="Gentemann C."/>
            <person name="Eikrem W."/>
            <person name="Gready J.E."/>
            <person name="John U."/>
            <person name="Lanier W."/>
            <person name="Lindquist E.A."/>
            <person name="Lucas S."/>
            <person name="Mayer K.F."/>
            <person name="Moreau H."/>
            <person name="Not F."/>
            <person name="Otillar R."/>
            <person name="Panaud O."/>
            <person name="Pangilinan J."/>
            <person name="Paulsen I."/>
            <person name="Piegu B."/>
            <person name="Poliakov A."/>
            <person name="Robbens S."/>
            <person name="Schmutz J."/>
            <person name="Toulza E."/>
            <person name="Wyss T."/>
            <person name="Zelensky A."/>
            <person name="Zhou K."/>
            <person name="Armbrust E.V."/>
            <person name="Bhattacharya D."/>
            <person name="Goodenough U.W."/>
            <person name="Van de Peer Y."/>
            <person name="Grigoriev I.V."/>
        </authorList>
    </citation>
    <scope>NUCLEOTIDE SEQUENCE [LARGE SCALE GENOMIC DNA]</scope>
    <source>
        <strain evidence="4 5">CCMP1545</strain>
    </source>
</reference>
<dbReference type="SUPFAM" id="SSF117281">
    <property type="entry name" value="Kelch motif"/>
    <property type="match status" value="2"/>
</dbReference>
<dbReference type="RefSeq" id="XP_003059158.1">
    <property type="nucleotide sequence ID" value="XM_003059112.1"/>
</dbReference>
<dbReference type="Gene3D" id="2.120.10.80">
    <property type="entry name" value="Kelch-type beta propeller"/>
    <property type="match status" value="2"/>
</dbReference>
<dbReference type="OrthoDB" id="495719at2759"/>
<dbReference type="InterPro" id="IPR015915">
    <property type="entry name" value="Kelch-typ_b-propeller"/>
</dbReference>
<evidence type="ECO:0000256" key="1">
    <source>
        <dbReference type="ARBA" id="ARBA00022441"/>
    </source>
</evidence>
<dbReference type="KEGG" id="mpp:MICPUCDRAFT_40164"/>
<evidence type="ECO:0000313" key="5">
    <source>
        <dbReference type="Proteomes" id="UP000001876"/>
    </source>
</evidence>
<gene>
    <name evidence="4" type="ORF">MICPUCDRAFT_40164</name>
</gene>
<dbReference type="AlphaFoldDB" id="C1MU98"/>
<proteinExistence type="predicted"/>
<keyword evidence="2" id="KW-0677">Repeat</keyword>
<dbReference type="PANTHER" id="PTHR46093:SF18">
    <property type="entry name" value="FIBRONECTIN TYPE-III DOMAIN-CONTAINING PROTEIN"/>
    <property type="match status" value="1"/>
</dbReference>
<organism evidence="5">
    <name type="scientific">Micromonas pusilla (strain CCMP1545)</name>
    <name type="common">Picoplanktonic green alga</name>
    <dbReference type="NCBI Taxonomy" id="564608"/>
    <lineage>
        <taxon>Eukaryota</taxon>
        <taxon>Viridiplantae</taxon>
        <taxon>Chlorophyta</taxon>
        <taxon>Mamiellophyceae</taxon>
        <taxon>Mamiellales</taxon>
        <taxon>Mamiellaceae</taxon>
        <taxon>Micromonas</taxon>
    </lineage>
</organism>
<evidence type="ECO:0000259" key="3">
    <source>
        <dbReference type="PROSITE" id="PS50181"/>
    </source>
</evidence>
<dbReference type="Proteomes" id="UP000001876">
    <property type="component" value="Unassembled WGS sequence"/>
</dbReference>
<dbReference type="Gene3D" id="1.20.1280.50">
    <property type="match status" value="1"/>
</dbReference>
<name>C1MU98_MICPC</name>
<dbReference type="PROSITE" id="PS50181">
    <property type="entry name" value="FBOX"/>
    <property type="match status" value="1"/>
</dbReference>